<evidence type="ECO:0000256" key="3">
    <source>
        <dbReference type="HAMAP-Rule" id="MF_01151"/>
    </source>
</evidence>
<sequence length="169" mass="19565">MEDETKDRQEGIVIDEGTERNDQVSPEVTREEYDELYGKYLRLAADFDNYRKRSARDQERIIQFANERFALEILDVLDNFERALKADDADLRAGLVQIHKLFLSVLERNGITQIRSEDAPFDPEKHEAIAYLPSQKEEGIILDEVCRGYCMHDKVIRCAKVAVSKGNKQ</sequence>
<dbReference type="PRINTS" id="PR00773">
    <property type="entry name" value="GRPEPROTEIN"/>
</dbReference>
<feature type="compositionally biased region" description="Basic and acidic residues" evidence="6">
    <location>
        <begin position="1"/>
        <end position="10"/>
    </location>
</feature>
<dbReference type="Gene3D" id="3.90.20.20">
    <property type="match status" value="1"/>
</dbReference>
<comment type="similarity">
    <text evidence="1 3 5">Belongs to the GrpE family.</text>
</comment>
<dbReference type="GO" id="GO:0051082">
    <property type="term" value="F:unfolded protein binding"/>
    <property type="evidence" value="ECO:0007669"/>
    <property type="project" value="TreeGrafter"/>
</dbReference>
<dbReference type="PROSITE" id="PS01071">
    <property type="entry name" value="GRPE"/>
    <property type="match status" value="1"/>
</dbReference>
<dbReference type="EMBL" id="JWHL01000001">
    <property type="protein sequence ID" value="MBR1368169.1"/>
    <property type="molecule type" value="Genomic_DNA"/>
</dbReference>
<evidence type="ECO:0000256" key="2">
    <source>
        <dbReference type="ARBA" id="ARBA00023186"/>
    </source>
</evidence>
<name>A0A8J8B4L7_9EURY</name>
<dbReference type="InterPro" id="IPR013805">
    <property type="entry name" value="GrpE_CC"/>
</dbReference>
<organism evidence="7 8">
    <name type="scientific">Methanocalculus chunghsingensis</name>
    <dbReference type="NCBI Taxonomy" id="156457"/>
    <lineage>
        <taxon>Archaea</taxon>
        <taxon>Methanobacteriati</taxon>
        <taxon>Methanobacteriota</taxon>
        <taxon>Stenosarchaea group</taxon>
        <taxon>Methanomicrobia</taxon>
        <taxon>Methanomicrobiales</taxon>
        <taxon>Methanocalculaceae</taxon>
        <taxon>Methanocalculus</taxon>
    </lineage>
</organism>
<dbReference type="SUPFAM" id="SSF58014">
    <property type="entry name" value="Coiled-coil domain of nucleotide exchange factor GrpE"/>
    <property type="match status" value="1"/>
</dbReference>
<dbReference type="PANTHER" id="PTHR21237:SF23">
    <property type="entry name" value="GRPE PROTEIN HOMOLOG, MITOCHONDRIAL"/>
    <property type="match status" value="1"/>
</dbReference>
<dbReference type="GO" id="GO:0042803">
    <property type="term" value="F:protein homodimerization activity"/>
    <property type="evidence" value="ECO:0007669"/>
    <property type="project" value="InterPro"/>
</dbReference>
<dbReference type="CDD" id="cd00446">
    <property type="entry name" value="GrpE"/>
    <property type="match status" value="1"/>
</dbReference>
<protein>
    <recommendedName>
        <fullName evidence="3 4">Protein GrpE</fullName>
    </recommendedName>
    <alternativeName>
        <fullName evidence="3">HSP-70 cofactor</fullName>
    </alternativeName>
</protein>
<evidence type="ECO:0000256" key="6">
    <source>
        <dbReference type="SAM" id="MobiDB-lite"/>
    </source>
</evidence>
<keyword evidence="2 3" id="KW-0143">Chaperone</keyword>
<keyword evidence="8" id="KW-1185">Reference proteome</keyword>
<dbReference type="Pfam" id="PF01025">
    <property type="entry name" value="GrpE"/>
    <property type="match status" value="1"/>
</dbReference>
<gene>
    <name evidence="3" type="primary">grpE</name>
    <name evidence="7" type="ORF">RJ53_01140</name>
</gene>
<accession>A0A8J8B4L7</accession>
<comment type="subcellular location">
    <subcellularLocation>
        <location evidence="3">Cytoplasm</location>
    </subcellularLocation>
</comment>
<evidence type="ECO:0000313" key="8">
    <source>
        <dbReference type="Proteomes" id="UP000730161"/>
    </source>
</evidence>
<keyword evidence="3" id="KW-0963">Cytoplasm</keyword>
<evidence type="ECO:0000256" key="4">
    <source>
        <dbReference type="RuleBase" id="RU000639"/>
    </source>
</evidence>
<keyword evidence="3 4" id="KW-0346">Stress response</keyword>
<dbReference type="Gene3D" id="2.30.22.10">
    <property type="entry name" value="Head domain of nucleotide exchange factor GrpE"/>
    <property type="match status" value="1"/>
</dbReference>
<dbReference type="RefSeq" id="WP_211529766.1">
    <property type="nucleotide sequence ID" value="NZ_JWHL01000001.1"/>
</dbReference>
<dbReference type="PANTHER" id="PTHR21237">
    <property type="entry name" value="GRPE PROTEIN"/>
    <property type="match status" value="1"/>
</dbReference>
<dbReference type="InterPro" id="IPR000740">
    <property type="entry name" value="GrpE"/>
</dbReference>
<dbReference type="OrthoDB" id="372230at2157"/>
<dbReference type="InterPro" id="IPR009012">
    <property type="entry name" value="GrpE_head"/>
</dbReference>
<dbReference type="GO" id="GO:0000774">
    <property type="term" value="F:adenyl-nucleotide exchange factor activity"/>
    <property type="evidence" value="ECO:0007669"/>
    <property type="project" value="InterPro"/>
</dbReference>
<evidence type="ECO:0000256" key="5">
    <source>
        <dbReference type="RuleBase" id="RU004478"/>
    </source>
</evidence>
<comment type="caution">
    <text evidence="7">The sequence shown here is derived from an EMBL/GenBank/DDBJ whole genome shotgun (WGS) entry which is preliminary data.</text>
</comment>
<dbReference type="GO" id="GO:0005737">
    <property type="term" value="C:cytoplasm"/>
    <property type="evidence" value="ECO:0007669"/>
    <property type="project" value="UniProtKB-SubCell"/>
</dbReference>
<feature type="region of interest" description="Disordered" evidence="6">
    <location>
        <begin position="1"/>
        <end position="29"/>
    </location>
</feature>
<dbReference type="SUPFAM" id="SSF51064">
    <property type="entry name" value="Head domain of nucleotide exchange factor GrpE"/>
    <property type="match status" value="1"/>
</dbReference>
<dbReference type="HAMAP" id="MF_01151">
    <property type="entry name" value="GrpE"/>
    <property type="match status" value="1"/>
</dbReference>
<dbReference type="GO" id="GO:0051087">
    <property type="term" value="F:protein-folding chaperone binding"/>
    <property type="evidence" value="ECO:0007669"/>
    <property type="project" value="InterPro"/>
</dbReference>
<dbReference type="Proteomes" id="UP000730161">
    <property type="component" value="Unassembled WGS sequence"/>
</dbReference>
<dbReference type="GO" id="GO:0006457">
    <property type="term" value="P:protein folding"/>
    <property type="evidence" value="ECO:0007669"/>
    <property type="project" value="InterPro"/>
</dbReference>
<evidence type="ECO:0000313" key="7">
    <source>
        <dbReference type="EMBL" id="MBR1368169.1"/>
    </source>
</evidence>
<evidence type="ECO:0000256" key="1">
    <source>
        <dbReference type="ARBA" id="ARBA00009054"/>
    </source>
</evidence>
<comment type="function">
    <text evidence="3 4">Participates actively in the response to hyperosmotic and heat shock by preventing the aggregation of stress-denatured proteins, in association with DnaK and GrpE. It is the nucleotide exchange factor for DnaK and may function as a thermosensor. Unfolded proteins bind initially to DnaJ; upon interaction with the DnaJ-bound protein, DnaK hydrolyzes its bound ATP, resulting in the formation of a stable complex. GrpE releases ADP from DnaK; ATP binding to DnaK triggers the release of the substrate protein, thus completing the reaction cycle. Several rounds of ATP-dependent interactions between DnaJ, DnaK and GrpE are required for fully efficient folding.</text>
</comment>
<reference evidence="7" key="1">
    <citation type="submission" date="2014-12" db="EMBL/GenBank/DDBJ databases">
        <authorList>
            <person name="Huang H.-H."/>
            <person name="Chen S.-C."/>
            <person name="Lai M.-C."/>
        </authorList>
    </citation>
    <scope>NUCLEOTIDE SEQUENCE</scope>
    <source>
        <strain evidence="7">K1F9705b</strain>
    </source>
</reference>
<comment type="subunit">
    <text evidence="3">Homodimer.</text>
</comment>
<dbReference type="AlphaFoldDB" id="A0A8J8B4L7"/>
<proteinExistence type="inferred from homology"/>